<protein>
    <submittedName>
        <fullName evidence="2">Uncharacterized protein</fullName>
    </submittedName>
</protein>
<sequence length="221" mass="23992">MLHSLEDLHDSLASAPERVQIRASLEEALQLALTPISCLREEGFKCLANLLAEASSEPSALNAICNALQNVVDPVLGAILKSLDAWSPAQQRAIGACVHEVSLREFEASVLALQGLALLYPPFRDAARVRGVMEVLLHKLDLDHRATKRLCIRGLDALVVDSMPNILRMTEVSGIEKVCSVLRDPRLPTSLRACCAELLSLITAELRQAHITAPAPGVRNQ</sequence>
<evidence type="ECO:0000313" key="2">
    <source>
        <dbReference type="EMBL" id="KAK9867998.1"/>
    </source>
</evidence>
<accession>A0AAW1TF04</accession>
<evidence type="ECO:0000313" key="1">
    <source>
        <dbReference type="EMBL" id="KAK9861549.1"/>
    </source>
</evidence>
<proteinExistence type="predicted"/>
<dbReference type="Gene3D" id="1.25.10.10">
    <property type="entry name" value="Leucine-rich Repeat Variant"/>
    <property type="match status" value="1"/>
</dbReference>
<gene>
    <name evidence="2" type="ORF">WJX84_006858</name>
    <name evidence="1" type="ORF">WJX84_012313</name>
</gene>
<dbReference type="PANTHER" id="PTHR34065">
    <property type="entry name" value="CELL DIVISION CONTROL PROTEIN 14"/>
    <property type="match status" value="1"/>
</dbReference>
<dbReference type="InterPro" id="IPR012535">
    <property type="entry name" value="Cell_div_Cdc14"/>
</dbReference>
<keyword evidence="3" id="KW-1185">Reference proteome</keyword>
<dbReference type="PANTHER" id="PTHR34065:SF1">
    <property type="entry name" value="CELL DIVISION CONTROL PROTEIN 14"/>
    <property type="match status" value="1"/>
</dbReference>
<reference evidence="2" key="2">
    <citation type="submission" date="2024-04" db="EMBL/GenBank/DDBJ databases">
        <authorList>
            <person name="Dal Grande F."/>
            <person name="Keller J."/>
            <person name="Delaux P.-M."/>
        </authorList>
    </citation>
    <scope>NUCLEOTIDE SEQUENCE</scope>
    <source>
        <strain evidence="2">SAG 2523</strain>
    </source>
</reference>
<dbReference type="SUPFAM" id="SSF48371">
    <property type="entry name" value="ARM repeat"/>
    <property type="match status" value="1"/>
</dbReference>
<dbReference type="InterPro" id="IPR011989">
    <property type="entry name" value="ARM-like"/>
</dbReference>
<dbReference type="InterPro" id="IPR016024">
    <property type="entry name" value="ARM-type_fold"/>
</dbReference>
<name>A0AAW1TF04_9CHLO</name>
<dbReference type="EMBL" id="JALJOV010000741">
    <property type="protein sequence ID" value="KAK9861549.1"/>
    <property type="molecule type" value="Genomic_DNA"/>
</dbReference>
<dbReference type="AlphaFoldDB" id="A0AAW1TF04"/>
<comment type="caution">
    <text evidence="2">The sequence shown here is derived from an EMBL/GenBank/DDBJ whole genome shotgun (WGS) entry which is preliminary data.</text>
</comment>
<dbReference type="EMBL" id="JALJOV010000051">
    <property type="protein sequence ID" value="KAK9867998.1"/>
    <property type="molecule type" value="Genomic_DNA"/>
</dbReference>
<organism evidence="2 3">
    <name type="scientific">Apatococcus fuscideae</name>
    <dbReference type="NCBI Taxonomy" id="2026836"/>
    <lineage>
        <taxon>Eukaryota</taxon>
        <taxon>Viridiplantae</taxon>
        <taxon>Chlorophyta</taxon>
        <taxon>core chlorophytes</taxon>
        <taxon>Trebouxiophyceae</taxon>
        <taxon>Chlorellales</taxon>
        <taxon>Chlorellaceae</taxon>
        <taxon>Apatococcus</taxon>
    </lineage>
</organism>
<evidence type="ECO:0000313" key="3">
    <source>
        <dbReference type="Proteomes" id="UP001485043"/>
    </source>
</evidence>
<reference evidence="2 3" key="1">
    <citation type="journal article" date="2024" name="Nat. Commun.">
        <title>Phylogenomics reveals the evolutionary origins of lichenization in chlorophyte algae.</title>
        <authorList>
            <person name="Puginier C."/>
            <person name="Libourel C."/>
            <person name="Otte J."/>
            <person name="Skaloud P."/>
            <person name="Haon M."/>
            <person name="Grisel S."/>
            <person name="Petersen M."/>
            <person name="Berrin J.G."/>
            <person name="Delaux P.M."/>
            <person name="Dal Grande F."/>
            <person name="Keller J."/>
        </authorList>
    </citation>
    <scope>NUCLEOTIDE SEQUENCE [LARGE SCALE GENOMIC DNA]</scope>
    <source>
        <strain evidence="2 3">SAG 2523</strain>
    </source>
</reference>
<dbReference type="Proteomes" id="UP001485043">
    <property type="component" value="Unassembled WGS sequence"/>
</dbReference>